<gene>
    <name evidence="2" type="ORF">JAAARDRAFT_576342</name>
</gene>
<evidence type="ECO:0000313" key="3">
    <source>
        <dbReference type="Proteomes" id="UP000027265"/>
    </source>
</evidence>
<name>A0A067Q2F1_9AGAM</name>
<reference evidence="3" key="1">
    <citation type="journal article" date="2014" name="Proc. Natl. Acad. Sci. U.S.A.">
        <title>Extensive sampling of basidiomycete genomes demonstrates inadequacy of the white-rot/brown-rot paradigm for wood decay fungi.</title>
        <authorList>
            <person name="Riley R."/>
            <person name="Salamov A.A."/>
            <person name="Brown D.W."/>
            <person name="Nagy L.G."/>
            <person name="Floudas D."/>
            <person name="Held B.W."/>
            <person name="Levasseur A."/>
            <person name="Lombard V."/>
            <person name="Morin E."/>
            <person name="Otillar R."/>
            <person name="Lindquist E.A."/>
            <person name="Sun H."/>
            <person name="LaButti K.M."/>
            <person name="Schmutz J."/>
            <person name="Jabbour D."/>
            <person name="Luo H."/>
            <person name="Baker S.E."/>
            <person name="Pisabarro A.G."/>
            <person name="Walton J.D."/>
            <person name="Blanchette R.A."/>
            <person name="Henrissat B."/>
            <person name="Martin F."/>
            <person name="Cullen D."/>
            <person name="Hibbett D.S."/>
            <person name="Grigoriev I.V."/>
        </authorList>
    </citation>
    <scope>NUCLEOTIDE SEQUENCE [LARGE SCALE GENOMIC DNA]</scope>
    <source>
        <strain evidence="3">MUCL 33604</strain>
    </source>
</reference>
<organism evidence="2 3">
    <name type="scientific">Jaapia argillacea MUCL 33604</name>
    <dbReference type="NCBI Taxonomy" id="933084"/>
    <lineage>
        <taxon>Eukaryota</taxon>
        <taxon>Fungi</taxon>
        <taxon>Dikarya</taxon>
        <taxon>Basidiomycota</taxon>
        <taxon>Agaricomycotina</taxon>
        <taxon>Agaricomycetes</taxon>
        <taxon>Agaricomycetidae</taxon>
        <taxon>Jaapiales</taxon>
        <taxon>Jaapiaceae</taxon>
        <taxon>Jaapia</taxon>
    </lineage>
</organism>
<evidence type="ECO:0000256" key="1">
    <source>
        <dbReference type="SAM" id="MobiDB-lite"/>
    </source>
</evidence>
<accession>A0A067Q2F1</accession>
<dbReference type="HOGENOM" id="CLU_560272_0_0_1"/>
<sequence length="487" mass="52292">MTGSASPYELEQPIPVIPLPSDVTHPSLSWAPVPRLYNATGKPPIFPMTSSRYLIESRTPASNSSTGLPPVVATETYTSQPSSVSTSDITPPSNQVDSTPPSTPEGPTESWAGGTQAISDFHPTNPSLPVTLTAVELAETLTSMAHVASPSSDRQTGSVSKRCTTALQNPSLVLAPIRSSESSVGPFSTSNVGSVSSVGSTSIGPTLIPLDPSLSITPTTPTKNLHNEAVFPASHSASASDMTLEPSSSAFSWTSINFDEFPEMNPRVSTATGSHPPVADLERQTNMKRKRTISGHDSSSSVKPKKGKFNRLMNEFKTKVTEKQGSPHMSQERRIAMRRKTLHSTPNWLSLKNNLKSIFVPPHFPTVLPLSLLIKLLGTEVLGFLNAFRFASHSADPRHPNRLHQALRKSSPKGFIFLHTAPGVPSRPGQAVLLLSVRSQAHCGSISPVLGRGGEDGVVYFGHYLPQWKRHLEAGEFERLGRDVGVS</sequence>
<feature type="region of interest" description="Disordered" evidence="1">
    <location>
        <begin position="58"/>
        <end position="115"/>
    </location>
</feature>
<feature type="compositionally biased region" description="Polar residues" evidence="1">
    <location>
        <begin position="75"/>
        <end position="97"/>
    </location>
</feature>
<keyword evidence="3" id="KW-1185">Reference proteome</keyword>
<dbReference type="AlphaFoldDB" id="A0A067Q2F1"/>
<dbReference type="InParanoid" id="A0A067Q2F1"/>
<evidence type="ECO:0000313" key="2">
    <source>
        <dbReference type="EMBL" id="KDQ61243.1"/>
    </source>
</evidence>
<protein>
    <submittedName>
        <fullName evidence="2">Uncharacterized protein</fullName>
    </submittedName>
</protein>
<proteinExistence type="predicted"/>
<dbReference type="Proteomes" id="UP000027265">
    <property type="component" value="Unassembled WGS sequence"/>
</dbReference>
<dbReference type="EMBL" id="KL197713">
    <property type="protein sequence ID" value="KDQ61243.1"/>
    <property type="molecule type" value="Genomic_DNA"/>
</dbReference>